<dbReference type="PANTHER" id="PTHR38926:SF5">
    <property type="entry name" value="F-BOX AND LEUCINE-RICH REPEAT PROTEIN 6"/>
    <property type="match status" value="1"/>
</dbReference>
<dbReference type="PANTHER" id="PTHR38926">
    <property type="entry name" value="F-BOX DOMAIN CONTAINING PROTEIN, EXPRESSED"/>
    <property type="match status" value="1"/>
</dbReference>
<dbReference type="Proteomes" id="UP000565441">
    <property type="component" value="Unassembled WGS sequence"/>
</dbReference>
<organism evidence="2 3">
    <name type="scientific">Tricholomella constricta</name>
    <dbReference type="NCBI Taxonomy" id="117010"/>
    <lineage>
        <taxon>Eukaryota</taxon>
        <taxon>Fungi</taxon>
        <taxon>Dikarya</taxon>
        <taxon>Basidiomycota</taxon>
        <taxon>Agaricomycotina</taxon>
        <taxon>Agaricomycetes</taxon>
        <taxon>Agaricomycetidae</taxon>
        <taxon>Agaricales</taxon>
        <taxon>Tricholomatineae</taxon>
        <taxon>Lyophyllaceae</taxon>
        <taxon>Tricholomella</taxon>
    </lineage>
</organism>
<gene>
    <name evidence="2" type="ORF">D9615_007340</name>
</gene>
<name>A0A8H5M0P4_9AGAR</name>
<comment type="caution">
    <text evidence="2">The sequence shown here is derived from an EMBL/GenBank/DDBJ whole genome shotgun (WGS) entry which is preliminary data.</text>
</comment>
<evidence type="ECO:0000313" key="3">
    <source>
        <dbReference type="Proteomes" id="UP000565441"/>
    </source>
</evidence>
<accession>A0A8H5M0P4</accession>
<reference evidence="2 3" key="1">
    <citation type="journal article" date="2020" name="ISME J.">
        <title>Uncovering the hidden diversity of litter-decomposition mechanisms in mushroom-forming fungi.</title>
        <authorList>
            <person name="Floudas D."/>
            <person name="Bentzer J."/>
            <person name="Ahren D."/>
            <person name="Johansson T."/>
            <person name="Persson P."/>
            <person name="Tunlid A."/>
        </authorList>
    </citation>
    <scope>NUCLEOTIDE SEQUENCE [LARGE SCALE GENOMIC DNA]</scope>
    <source>
        <strain evidence="2 3">CBS 661.87</strain>
    </source>
</reference>
<evidence type="ECO:0000313" key="2">
    <source>
        <dbReference type="EMBL" id="KAF5376985.1"/>
    </source>
</evidence>
<dbReference type="OrthoDB" id="3139566at2759"/>
<dbReference type="AlphaFoldDB" id="A0A8H5M0P4"/>
<dbReference type="InterPro" id="IPR001810">
    <property type="entry name" value="F-box_dom"/>
</dbReference>
<dbReference type="EMBL" id="JAACJP010000026">
    <property type="protein sequence ID" value="KAF5376985.1"/>
    <property type="molecule type" value="Genomic_DNA"/>
</dbReference>
<sequence length="569" mass="64363">MSPQETQVVNAYSRTNLRPTSTETVVLDSIIRNAVDKISHNDRKRFSLQLKVNAMLHELQYLSKEGTQMRQERDNLVAIRSSARLLPAEILVRIFSYLGVDGNFHLPEVSMLLNICRVCSAWRNACVGCPELWTAISINIPGNDTDLLEVQSARRLFALWFDCARYLPIRVSLKVFKTNLDPSKELLREILPFVHRISELQIRLERPHGLDSLSPLPRGSLTMLERLSLSFPRGHHNRPYSVAYPIKFFDAAPLLRAVSLDLDSILLSNPARFACPWSQLTYLDIKQGLLPAAWDYIFRQCLNLQSGAFHLIIATFRHPFFQLGPTRVTYQTLTALTLNISPYIREEPPMPYLCFDFPALQDLCLTADDTYLDAMESDDLDGSADISTILPCLTASSIRRLVLVRVSVEINNLVKLFATCTALEELSLELPEFTPQELFKALKSGVDGMITGPSLPQLTSFATCIPYGDDSLFATSLADLVLWWHLHCPGRIEPLKDVTLFAYHIPRRKTDPIDPTANMLRAFESAVEHCVYNEVSYPTGFRLKTAIASFTGQSPLKGLRSWTSMDWQQ</sequence>
<dbReference type="InterPro" id="IPR036047">
    <property type="entry name" value="F-box-like_dom_sf"/>
</dbReference>
<protein>
    <recommendedName>
        <fullName evidence="1">F-box domain-containing protein</fullName>
    </recommendedName>
</protein>
<dbReference type="SUPFAM" id="SSF81383">
    <property type="entry name" value="F-box domain"/>
    <property type="match status" value="1"/>
</dbReference>
<dbReference type="Gene3D" id="1.20.1280.50">
    <property type="match status" value="1"/>
</dbReference>
<feature type="domain" description="F-box" evidence="1">
    <location>
        <begin position="85"/>
        <end position="138"/>
    </location>
</feature>
<keyword evidence="3" id="KW-1185">Reference proteome</keyword>
<dbReference type="Pfam" id="PF12937">
    <property type="entry name" value="F-box-like"/>
    <property type="match status" value="1"/>
</dbReference>
<evidence type="ECO:0000259" key="1">
    <source>
        <dbReference type="Pfam" id="PF12937"/>
    </source>
</evidence>
<proteinExistence type="predicted"/>